<keyword evidence="3" id="KW-1185">Reference proteome</keyword>
<protein>
    <submittedName>
        <fullName evidence="2">Transcription regulator, AsnC-type</fullName>
    </submittedName>
</protein>
<dbReference type="InterPro" id="IPR019887">
    <property type="entry name" value="Tscrpt_reg_AsnC/Lrp_C"/>
</dbReference>
<proteinExistence type="predicted"/>
<accession>F3YU28</accession>
<sequence length="92" mass="10158">MVNAIVLMTVKPDLINEIATQLVEIPGVSEVYSVGGRFDLVAILRVPHNEALAEIVTGRFLKIEGITDSETLIAFKAYSKHDLERLFSIGME</sequence>
<dbReference type="EMBL" id="CP003221">
    <property type="protein sequence ID" value="EGJ48634.1"/>
    <property type="molecule type" value="Genomic_DNA"/>
</dbReference>
<dbReference type="Gene3D" id="3.30.70.920">
    <property type="match status" value="1"/>
</dbReference>
<dbReference type="Proteomes" id="UP000007844">
    <property type="component" value="Chromosome"/>
</dbReference>
<organism evidence="2 3">
    <name type="scientific">Desulfocurvibacter africanus subsp. africanus str. Walvis Bay</name>
    <dbReference type="NCBI Taxonomy" id="690850"/>
    <lineage>
        <taxon>Bacteria</taxon>
        <taxon>Pseudomonadati</taxon>
        <taxon>Thermodesulfobacteriota</taxon>
        <taxon>Desulfovibrionia</taxon>
        <taxon>Desulfovibrionales</taxon>
        <taxon>Desulfovibrionaceae</taxon>
        <taxon>Desulfocurvibacter</taxon>
    </lineage>
</organism>
<dbReference type="eggNOG" id="COG1522">
    <property type="taxonomic scope" value="Bacteria"/>
</dbReference>
<dbReference type="HOGENOM" id="CLU_170329_3_0_7"/>
<gene>
    <name evidence="2" type="ORF">Desaf_0276</name>
</gene>
<dbReference type="KEGG" id="daf:Desaf_0276"/>
<dbReference type="Pfam" id="PF01037">
    <property type="entry name" value="AsnC_trans_reg"/>
    <property type="match status" value="1"/>
</dbReference>
<evidence type="ECO:0000313" key="3">
    <source>
        <dbReference type="Proteomes" id="UP000007844"/>
    </source>
</evidence>
<name>F3YU28_DESAF</name>
<dbReference type="InterPro" id="IPR011008">
    <property type="entry name" value="Dimeric_a/b-barrel"/>
</dbReference>
<dbReference type="RefSeq" id="WP_005988157.1">
    <property type="nucleotide sequence ID" value="NC_016629.1"/>
</dbReference>
<dbReference type="STRING" id="690850.Desaf_0276"/>
<evidence type="ECO:0000259" key="1">
    <source>
        <dbReference type="Pfam" id="PF01037"/>
    </source>
</evidence>
<dbReference type="AlphaFoldDB" id="F3YU28"/>
<dbReference type="SUPFAM" id="SSF54909">
    <property type="entry name" value="Dimeric alpha+beta barrel"/>
    <property type="match status" value="1"/>
</dbReference>
<feature type="domain" description="Transcription regulator AsnC/Lrp ligand binding" evidence="1">
    <location>
        <begin position="6"/>
        <end position="76"/>
    </location>
</feature>
<evidence type="ECO:0000313" key="2">
    <source>
        <dbReference type="EMBL" id="EGJ48634.1"/>
    </source>
</evidence>
<reference evidence="2 3" key="1">
    <citation type="journal article" date="2011" name="J. Bacteriol.">
        <title>Genome sequence of the mercury-methylating and pleomorphic Desulfovibrio africanus Strain Walvis Bay.</title>
        <authorList>
            <person name="Brown S.D."/>
            <person name="Wall J.D."/>
            <person name="Kucken A.M."/>
            <person name="Gilmour C.C."/>
            <person name="Podar M."/>
            <person name="Brandt C.C."/>
            <person name="Teshima H."/>
            <person name="Detter J.C."/>
            <person name="Han C.S."/>
            <person name="Land M.L."/>
            <person name="Lucas S."/>
            <person name="Han J."/>
            <person name="Pennacchio L."/>
            <person name="Nolan M."/>
            <person name="Pitluck S."/>
            <person name="Woyke T."/>
            <person name="Goodwin L."/>
            <person name="Palumbo A.V."/>
            <person name="Elias D.A."/>
        </authorList>
    </citation>
    <scope>NUCLEOTIDE SEQUENCE [LARGE SCALE GENOMIC DNA]</scope>
    <source>
        <strain evidence="2 3">Walvis Bay</strain>
    </source>
</reference>